<reference evidence="1 2" key="1">
    <citation type="journal article" date="2023" name="Mol. Biol. Evol.">
        <title>Genomics of Secondarily Temperate Adaptation in the Only Non-Antarctic Icefish.</title>
        <authorList>
            <person name="Rivera-Colon A.G."/>
            <person name="Rayamajhi N."/>
            <person name="Minhas B.F."/>
            <person name="Madrigal G."/>
            <person name="Bilyk K.T."/>
            <person name="Yoon V."/>
            <person name="Hune M."/>
            <person name="Gregory S."/>
            <person name="Cheng C.H.C."/>
            <person name="Catchen J.M."/>
        </authorList>
    </citation>
    <scope>NUCLEOTIDE SEQUENCE [LARGE SCALE GENOMIC DNA]</scope>
    <source>
        <strain evidence="1">JC2023a</strain>
    </source>
</reference>
<organism evidence="1 2">
    <name type="scientific">Champsocephalus esox</name>
    <name type="common">pike icefish</name>
    <dbReference type="NCBI Taxonomy" id="159716"/>
    <lineage>
        <taxon>Eukaryota</taxon>
        <taxon>Metazoa</taxon>
        <taxon>Chordata</taxon>
        <taxon>Craniata</taxon>
        <taxon>Vertebrata</taxon>
        <taxon>Euteleostomi</taxon>
        <taxon>Actinopterygii</taxon>
        <taxon>Neopterygii</taxon>
        <taxon>Teleostei</taxon>
        <taxon>Neoteleostei</taxon>
        <taxon>Acanthomorphata</taxon>
        <taxon>Eupercaria</taxon>
        <taxon>Perciformes</taxon>
        <taxon>Notothenioidei</taxon>
        <taxon>Channichthyidae</taxon>
        <taxon>Champsocephalus</taxon>
    </lineage>
</organism>
<evidence type="ECO:0000313" key="2">
    <source>
        <dbReference type="Proteomes" id="UP001335648"/>
    </source>
</evidence>
<accession>A0AAN8BSX7</accession>
<dbReference type="EMBL" id="JAULUE010002056">
    <property type="protein sequence ID" value="KAK5890890.1"/>
    <property type="molecule type" value="Genomic_DNA"/>
</dbReference>
<gene>
    <name evidence="1" type="ORF">CesoFtcFv8_014367</name>
</gene>
<keyword evidence="2" id="KW-1185">Reference proteome</keyword>
<proteinExistence type="predicted"/>
<evidence type="ECO:0000313" key="1">
    <source>
        <dbReference type="EMBL" id="KAK5890890.1"/>
    </source>
</evidence>
<protein>
    <submittedName>
        <fullName evidence="1">Uncharacterized protein</fullName>
    </submittedName>
</protein>
<sequence>MWVSAAGSILVMKKVATEVQTSQAHMNASIQPRSHPLSVVLDPGAMNATVHKVLTSTQQSCPRAERSWSAWSVSATSKTPLLRSLPPSLLIALFLSSSDAHPYFHFTALSPSSTLSL</sequence>
<name>A0AAN8BSX7_9TELE</name>
<comment type="caution">
    <text evidence="1">The sequence shown here is derived from an EMBL/GenBank/DDBJ whole genome shotgun (WGS) entry which is preliminary data.</text>
</comment>
<dbReference type="Proteomes" id="UP001335648">
    <property type="component" value="Unassembled WGS sequence"/>
</dbReference>
<dbReference type="AlphaFoldDB" id="A0AAN8BSX7"/>